<feature type="coiled-coil region" evidence="1">
    <location>
        <begin position="508"/>
        <end position="545"/>
    </location>
</feature>
<organism evidence="2 3">
    <name type="scientific">Candidatus Sulfurimonas baltica</name>
    <dbReference type="NCBI Taxonomy" id="2740404"/>
    <lineage>
        <taxon>Bacteria</taxon>
        <taxon>Pseudomonadati</taxon>
        <taxon>Campylobacterota</taxon>
        <taxon>Epsilonproteobacteria</taxon>
        <taxon>Campylobacterales</taxon>
        <taxon>Sulfurimonadaceae</taxon>
        <taxon>Sulfurimonas</taxon>
    </lineage>
</organism>
<gene>
    <name evidence="2" type="ORF">HUE88_03245</name>
</gene>
<dbReference type="RefSeq" id="WP_194371014.1">
    <property type="nucleotide sequence ID" value="NZ_CP054492.1"/>
</dbReference>
<keyword evidence="3" id="KW-1185">Reference proteome</keyword>
<reference evidence="2 3" key="1">
    <citation type="submission" date="2020-05" db="EMBL/GenBank/DDBJ databases">
        <title>Sulfurimonas marisnigri, sp. nov., and Sulfurimonas baltica, sp. nov., manganese oxide reducing chemolithoautotrophs of the class Epsilonproteobacteria isolated from the pelagic redoxclines of the Black and Baltic Seas and emended description of the genus Sulfurimonas.</title>
        <authorList>
            <person name="Henkel J.V."/>
            <person name="Laudan C."/>
            <person name="Werner J."/>
            <person name="Neu T."/>
            <person name="Plewe S."/>
            <person name="Sproer C."/>
            <person name="Bunk B."/>
            <person name="Schulz-Vogt H.N."/>
        </authorList>
    </citation>
    <scope>NUCLEOTIDE SEQUENCE [LARGE SCALE GENOMIC DNA]</scope>
    <source>
        <strain evidence="2 3">GD2</strain>
    </source>
</reference>
<keyword evidence="1" id="KW-0175">Coiled coil</keyword>
<dbReference type="AlphaFoldDB" id="A0A7S7LWM0"/>
<sequence>MLIFTPVTKISFNIINTINEVAKDRNIKQNDVDFDLLGVQTLIQSVKHKDWTIIEEPLEKIFDEETLRSNSLFVKQEYKIKLRPYMQNKFFENIKIEIALNKAKSKVVATFKKGSIFPCDDNLAKLLKKEINRRKLRLGLLIGHFEGTLNSVLIKLSKVVKCNKPLQKDLRITIASSPGAVFAVDDSIILHYEKNEKKFIEGVDINELIFEYIKPKKCLHGRSCNGNQITVSEPKVEFSHYRSDKETIEAIEDENSIKYYSKVNGYVKKESDVISISKEVSINSASFRNTGSISTGEDKDISININNKNSSDDAVGSGVSIDVKELHVDGTVGSYAKVKATDLSVGEQTHRNSQLEAVENAKIHLHRGNLIAKTAQIEILENGTVKADDVHVKKMLGGEIIGKRVIVEELTSNTTIIASESIEIHTISGQHNKLIINPDKIESYHEKTQALKREMNTKKTLLAEIKQEYEKSLSEHTKQLDRIKVFQKRVIIATKAEKAPNRTDVIRVEQYKNEAEKLKITAELIAEEENELIATSKELEKLYEAELHAKIINKSRYDGHTQVVFIDVKTSQEYSMIPEGVYKELFLKKDGSDKKISW</sequence>
<evidence type="ECO:0000313" key="2">
    <source>
        <dbReference type="EMBL" id="QOY52716.1"/>
    </source>
</evidence>
<proteinExistence type="predicted"/>
<evidence type="ECO:0000256" key="1">
    <source>
        <dbReference type="SAM" id="Coils"/>
    </source>
</evidence>
<dbReference type="EMBL" id="CP054492">
    <property type="protein sequence ID" value="QOY52716.1"/>
    <property type="molecule type" value="Genomic_DNA"/>
</dbReference>
<evidence type="ECO:0000313" key="3">
    <source>
        <dbReference type="Proteomes" id="UP000593994"/>
    </source>
</evidence>
<name>A0A7S7LWM0_9BACT</name>
<protein>
    <recommendedName>
        <fullName evidence="4">DUF342 domain-containing protein</fullName>
    </recommendedName>
</protein>
<accession>A0A7S7LWM0</accession>
<evidence type="ECO:0008006" key="4">
    <source>
        <dbReference type="Google" id="ProtNLM"/>
    </source>
</evidence>
<dbReference type="Proteomes" id="UP000593994">
    <property type="component" value="Chromosome"/>
</dbReference>
<dbReference type="KEGG" id="sbal:HUE88_03245"/>